<organism evidence="3 4">
    <name type="scientific">Halopelagius fulvigenes</name>
    <dbReference type="NCBI Taxonomy" id="1198324"/>
    <lineage>
        <taxon>Archaea</taxon>
        <taxon>Methanobacteriati</taxon>
        <taxon>Methanobacteriota</taxon>
        <taxon>Stenosarchaea group</taxon>
        <taxon>Halobacteria</taxon>
        <taxon>Halobacteriales</taxon>
        <taxon>Haloferacaceae</taxon>
    </lineage>
</organism>
<keyword evidence="2" id="KW-1133">Transmembrane helix</keyword>
<accession>A0ABD5U450</accession>
<keyword evidence="2" id="KW-0472">Membrane</keyword>
<evidence type="ECO:0000256" key="1">
    <source>
        <dbReference type="SAM" id="MobiDB-lite"/>
    </source>
</evidence>
<gene>
    <name evidence="3" type="ORF">ACFQEV_16825</name>
</gene>
<reference evidence="3 4" key="1">
    <citation type="journal article" date="2019" name="Int. J. Syst. Evol. Microbiol.">
        <title>The Global Catalogue of Microorganisms (GCM) 10K type strain sequencing project: providing services to taxonomists for standard genome sequencing and annotation.</title>
        <authorList>
            <consortium name="The Broad Institute Genomics Platform"/>
            <consortium name="The Broad Institute Genome Sequencing Center for Infectious Disease"/>
            <person name="Wu L."/>
            <person name="Ma J."/>
        </authorList>
    </citation>
    <scope>NUCLEOTIDE SEQUENCE [LARGE SCALE GENOMIC DNA]</scope>
    <source>
        <strain evidence="3 4">YIM 94188</strain>
    </source>
</reference>
<dbReference type="AlphaFoldDB" id="A0ABD5U450"/>
<dbReference type="RefSeq" id="WP_379698552.1">
    <property type="nucleotide sequence ID" value="NZ_JBHSXH010000015.1"/>
</dbReference>
<sequence>MDLRETIEDREPLVRVLLAAGLAAVAISSLRKGRRLSGLLAGGGALALGYTMTAEPDELEELTETVGVDTDIDTEELAETVGLGTGDGDSKLRCAVCGEPIAAGEPRGPNEDNEIAHRSCK</sequence>
<proteinExistence type="predicted"/>
<feature type="transmembrane region" description="Helical" evidence="2">
    <location>
        <begin position="12"/>
        <end position="30"/>
    </location>
</feature>
<keyword evidence="4" id="KW-1185">Reference proteome</keyword>
<evidence type="ECO:0000256" key="2">
    <source>
        <dbReference type="SAM" id="Phobius"/>
    </source>
</evidence>
<name>A0ABD5U450_9EURY</name>
<feature type="region of interest" description="Disordered" evidence="1">
    <location>
        <begin position="100"/>
        <end position="121"/>
    </location>
</feature>
<dbReference type="Proteomes" id="UP001596408">
    <property type="component" value="Unassembled WGS sequence"/>
</dbReference>
<evidence type="ECO:0000313" key="3">
    <source>
        <dbReference type="EMBL" id="MFC6826641.1"/>
    </source>
</evidence>
<protein>
    <submittedName>
        <fullName evidence="3">DUF2892 domain-containing protein</fullName>
    </submittedName>
</protein>
<keyword evidence="2" id="KW-0812">Transmembrane</keyword>
<dbReference type="EMBL" id="JBHSXH010000015">
    <property type="protein sequence ID" value="MFC6826641.1"/>
    <property type="molecule type" value="Genomic_DNA"/>
</dbReference>
<feature type="compositionally biased region" description="Basic and acidic residues" evidence="1">
    <location>
        <begin position="108"/>
        <end position="121"/>
    </location>
</feature>
<comment type="caution">
    <text evidence="3">The sequence shown here is derived from an EMBL/GenBank/DDBJ whole genome shotgun (WGS) entry which is preliminary data.</text>
</comment>
<evidence type="ECO:0000313" key="4">
    <source>
        <dbReference type="Proteomes" id="UP001596408"/>
    </source>
</evidence>